<dbReference type="SMART" id="SM00320">
    <property type="entry name" value="WD40"/>
    <property type="match status" value="6"/>
</dbReference>
<evidence type="ECO:0000256" key="9">
    <source>
        <dbReference type="ARBA" id="ARBA00081406"/>
    </source>
</evidence>
<evidence type="ECO:0000256" key="6">
    <source>
        <dbReference type="ARBA" id="ARBA00022776"/>
    </source>
</evidence>
<dbReference type="GO" id="GO:0031145">
    <property type="term" value="P:anaphase-promoting complex-dependent catabolic process"/>
    <property type="evidence" value="ECO:0007669"/>
    <property type="project" value="TreeGrafter"/>
</dbReference>
<dbReference type="CDD" id="cd00200">
    <property type="entry name" value="WD40"/>
    <property type="match status" value="1"/>
</dbReference>
<dbReference type="PANTHER" id="PTHR19918:SF1">
    <property type="entry name" value="FIZZY-RELATED PROTEIN HOMOLOG"/>
    <property type="match status" value="1"/>
</dbReference>
<dbReference type="InterPro" id="IPR033010">
    <property type="entry name" value="Cdc20/Fizzy"/>
</dbReference>
<feature type="repeat" description="WD" evidence="10">
    <location>
        <begin position="435"/>
        <end position="468"/>
    </location>
</feature>
<evidence type="ECO:0000256" key="5">
    <source>
        <dbReference type="ARBA" id="ARBA00022737"/>
    </source>
</evidence>
<dbReference type="InterPro" id="IPR001680">
    <property type="entry name" value="WD40_rpt"/>
</dbReference>
<dbReference type="FunFam" id="2.130.10.10:FF:000025">
    <property type="entry name" value="FIZZY-related 2 isoform 1"/>
    <property type="match status" value="1"/>
</dbReference>
<proteinExistence type="inferred from homology"/>
<dbReference type="PROSITE" id="PS50082">
    <property type="entry name" value="WD_REPEATS_2"/>
    <property type="match status" value="5"/>
</dbReference>
<dbReference type="GO" id="GO:1990757">
    <property type="term" value="F:ubiquitin ligase activator activity"/>
    <property type="evidence" value="ECO:0007669"/>
    <property type="project" value="TreeGrafter"/>
</dbReference>
<dbReference type="Gene3D" id="2.130.10.10">
    <property type="entry name" value="YVTN repeat-like/Quinoprotein amine dehydrogenase"/>
    <property type="match status" value="1"/>
</dbReference>
<evidence type="ECO:0000256" key="2">
    <source>
        <dbReference type="ARBA" id="ARBA00006445"/>
    </source>
</evidence>
<feature type="domain" description="CDC20/Fizzy WD40" evidence="12">
    <location>
        <begin position="175"/>
        <end position="466"/>
    </location>
</feature>
<evidence type="ECO:0000256" key="11">
    <source>
        <dbReference type="SAM" id="MobiDB-lite"/>
    </source>
</evidence>
<dbReference type="GO" id="GO:0051301">
    <property type="term" value="P:cell division"/>
    <property type="evidence" value="ECO:0007669"/>
    <property type="project" value="UniProtKB-KW"/>
</dbReference>
<dbReference type="SUPFAM" id="SSF50978">
    <property type="entry name" value="WD40 repeat-like"/>
    <property type="match status" value="1"/>
</dbReference>
<dbReference type="InterPro" id="IPR015943">
    <property type="entry name" value="WD40/YVTN_repeat-like_dom_sf"/>
</dbReference>
<keyword evidence="3 10" id="KW-0853">WD repeat</keyword>
<dbReference type="EMBL" id="JASPKZ010006043">
    <property type="protein sequence ID" value="KAJ9587967.1"/>
    <property type="molecule type" value="Genomic_DNA"/>
</dbReference>
<dbReference type="GO" id="GO:0005680">
    <property type="term" value="C:anaphase-promoting complex"/>
    <property type="evidence" value="ECO:0007669"/>
    <property type="project" value="TreeGrafter"/>
</dbReference>
<evidence type="ECO:0000313" key="14">
    <source>
        <dbReference type="Proteomes" id="UP001233999"/>
    </source>
</evidence>
<feature type="repeat" description="WD" evidence="10">
    <location>
        <begin position="347"/>
        <end position="391"/>
    </location>
</feature>
<feature type="repeat" description="WD" evidence="10">
    <location>
        <begin position="305"/>
        <end position="346"/>
    </location>
</feature>
<keyword evidence="7" id="KW-0131">Cell cycle</keyword>
<protein>
    <recommendedName>
        <fullName evidence="8">Fizzy-related protein homolog</fullName>
    </recommendedName>
    <alternativeName>
        <fullName evidence="9">Cdh1/Hct1 homolog</fullName>
    </alternativeName>
</protein>
<evidence type="ECO:0000256" key="10">
    <source>
        <dbReference type="PROSITE-ProRule" id="PRU00221"/>
    </source>
</evidence>
<evidence type="ECO:0000256" key="1">
    <source>
        <dbReference type="ARBA" id="ARBA00004906"/>
    </source>
</evidence>
<keyword evidence="5" id="KW-0677">Repeat</keyword>
<gene>
    <name evidence="13" type="ORF">L9F63_018596</name>
</gene>
<dbReference type="InterPro" id="IPR019775">
    <property type="entry name" value="WD40_repeat_CS"/>
</dbReference>
<evidence type="ECO:0000313" key="13">
    <source>
        <dbReference type="EMBL" id="KAJ9587967.1"/>
    </source>
</evidence>
<dbReference type="GO" id="GO:0010997">
    <property type="term" value="F:anaphase-promoting complex binding"/>
    <property type="evidence" value="ECO:0007669"/>
    <property type="project" value="InterPro"/>
</dbReference>
<comment type="caution">
    <text evidence="13">The sequence shown here is derived from an EMBL/GenBank/DDBJ whole genome shotgun (WGS) entry which is preliminary data.</text>
</comment>
<feature type="compositionally biased region" description="Low complexity" evidence="11">
    <location>
        <begin position="18"/>
        <end position="27"/>
    </location>
</feature>
<comment type="pathway">
    <text evidence="1">Protein modification; protein ubiquitination.</text>
</comment>
<comment type="similarity">
    <text evidence="2">Belongs to the WD repeat CDC20/Fizzy family.</text>
</comment>
<name>A0AAD8EFN1_DIPPU</name>
<feature type="repeat" description="WD" evidence="10">
    <location>
        <begin position="221"/>
        <end position="262"/>
    </location>
</feature>
<keyword evidence="6" id="KW-0498">Mitosis</keyword>
<reference evidence="13" key="2">
    <citation type="submission" date="2023-05" db="EMBL/GenBank/DDBJ databases">
        <authorList>
            <person name="Fouks B."/>
        </authorList>
    </citation>
    <scope>NUCLEOTIDE SEQUENCE</scope>
    <source>
        <strain evidence="13">Stay&amp;Tobe</strain>
        <tissue evidence="13">Testes</tissue>
    </source>
</reference>
<evidence type="ECO:0000256" key="4">
    <source>
        <dbReference type="ARBA" id="ARBA00022618"/>
    </source>
</evidence>
<dbReference type="PANTHER" id="PTHR19918">
    <property type="entry name" value="CELL DIVISION CYCLE 20 CDC20 FIZZY -RELATED"/>
    <property type="match status" value="1"/>
</dbReference>
<dbReference type="GO" id="GO:1905786">
    <property type="term" value="P:positive regulation of anaphase-promoting complex-dependent catabolic process"/>
    <property type="evidence" value="ECO:0007669"/>
    <property type="project" value="TreeGrafter"/>
</dbReference>
<dbReference type="InterPro" id="IPR056150">
    <property type="entry name" value="WD40_CDC20-Fz"/>
</dbReference>
<dbReference type="AlphaFoldDB" id="A0AAD8EFN1"/>
<feature type="repeat" description="WD" evidence="10">
    <location>
        <begin position="263"/>
        <end position="302"/>
    </location>
</feature>
<organism evidence="13 14">
    <name type="scientific">Diploptera punctata</name>
    <name type="common">Pacific beetle cockroach</name>
    <dbReference type="NCBI Taxonomy" id="6984"/>
    <lineage>
        <taxon>Eukaryota</taxon>
        <taxon>Metazoa</taxon>
        <taxon>Ecdysozoa</taxon>
        <taxon>Arthropoda</taxon>
        <taxon>Hexapoda</taxon>
        <taxon>Insecta</taxon>
        <taxon>Pterygota</taxon>
        <taxon>Neoptera</taxon>
        <taxon>Polyneoptera</taxon>
        <taxon>Dictyoptera</taxon>
        <taxon>Blattodea</taxon>
        <taxon>Blaberoidea</taxon>
        <taxon>Blaberidae</taxon>
        <taxon>Diplopterinae</taxon>
        <taxon>Diploptera</taxon>
    </lineage>
</organism>
<dbReference type="Pfam" id="PF24807">
    <property type="entry name" value="WD40_CDC20-Fz"/>
    <property type="match status" value="1"/>
</dbReference>
<dbReference type="PROSITE" id="PS50294">
    <property type="entry name" value="WD_REPEATS_REGION"/>
    <property type="match status" value="2"/>
</dbReference>
<keyword evidence="4" id="KW-0132">Cell division</keyword>
<evidence type="ECO:0000256" key="7">
    <source>
        <dbReference type="ARBA" id="ARBA00023306"/>
    </source>
</evidence>
<dbReference type="InterPro" id="IPR036322">
    <property type="entry name" value="WD40_repeat_dom_sf"/>
</dbReference>
<evidence type="ECO:0000256" key="8">
    <source>
        <dbReference type="ARBA" id="ARBA00073600"/>
    </source>
</evidence>
<feature type="compositionally biased region" description="Polar residues" evidence="11">
    <location>
        <begin position="28"/>
        <end position="51"/>
    </location>
</feature>
<dbReference type="PROSITE" id="PS00678">
    <property type="entry name" value="WD_REPEATS_1"/>
    <property type="match status" value="2"/>
</dbReference>
<accession>A0AAD8EFN1</accession>
<evidence type="ECO:0000256" key="3">
    <source>
        <dbReference type="ARBA" id="ARBA00022574"/>
    </source>
</evidence>
<feature type="region of interest" description="Disordered" evidence="11">
    <location>
        <begin position="1"/>
        <end position="59"/>
    </location>
</feature>
<reference evidence="13" key="1">
    <citation type="journal article" date="2023" name="IScience">
        <title>Live-bearing cockroach genome reveals convergent evolutionary mechanisms linked to viviparity in insects and beyond.</title>
        <authorList>
            <person name="Fouks B."/>
            <person name="Harrison M.C."/>
            <person name="Mikhailova A.A."/>
            <person name="Marchal E."/>
            <person name="English S."/>
            <person name="Carruthers M."/>
            <person name="Jennings E.C."/>
            <person name="Chiamaka E.L."/>
            <person name="Frigard R.A."/>
            <person name="Pippel M."/>
            <person name="Attardo G.M."/>
            <person name="Benoit J.B."/>
            <person name="Bornberg-Bauer E."/>
            <person name="Tobe S.S."/>
        </authorList>
    </citation>
    <scope>NUCLEOTIDE SEQUENCE</scope>
    <source>
        <strain evidence="13">Stay&amp;Tobe</strain>
    </source>
</reference>
<keyword evidence="14" id="KW-1185">Reference proteome</keyword>
<evidence type="ECO:0000259" key="12">
    <source>
        <dbReference type="Pfam" id="PF24807"/>
    </source>
</evidence>
<sequence>MPRNDTLEPMETERNSTDDNLSSSSNSVTPTAMMSPLQRTPTKNFPQNSPSKRAGGDRFIPRRDFHNWETKLAMSFETKSAFRKDEGLSPTERTYTKILRNEIINTENKDCGENVSPVNSTRIFQYSSPTKEQTGLDTATSQRYSLSPISRKSQALLQSPKREFRKIPRIPFKVLDAPDLQDDFYLNLLDWSSQNVIGVGLGSCVYLWSAATSQVSRLCELEPNINTITSVSWNKKGNLIAVGTSYGYTHIWDISYMKKINVLPGHSARIGALAWNEDFLASGSRDRLILMRDMRAPRDIIQRRYVGHRQEVCGLKWSTDGRYLASGGNDNRVYVWNLSSSSPFQSYTSHTAAVKAIAWSPHQHGLLASGGGTADRSIRFWNTLTGQPLQVVDTGSQVCNIVWSKNSSELVSTHGYTQNQISIWNYPNMTQIAKLMGHTHRVLYIAMSPSGETIVTGAGDETLRFWNVFSKPPSLKVKRSLLDLYTHIR</sequence>
<dbReference type="Proteomes" id="UP001233999">
    <property type="component" value="Unassembled WGS sequence"/>
</dbReference>